<gene>
    <name evidence="2" type="ORF">EG328_005132</name>
</gene>
<dbReference type="PANTHER" id="PTHR46791:SF5">
    <property type="entry name" value="CLR5 DOMAIN-CONTAINING PROTEIN-RELATED"/>
    <property type="match status" value="1"/>
</dbReference>
<accession>A0A8H3YWC7</accession>
<protein>
    <recommendedName>
        <fullName evidence="1">Integrase core domain-containing protein</fullName>
    </recommendedName>
</protein>
<feature type="domain" description="Integrase core" evidence="1">
    <location>
        <begin position="193"/>
        <end position="373"/>
    </location>
</feature>
<dbReference type="Pfam" id="PF24764">
    <property type="entry name" value="rva_4"/>
    <property type="match status" value="1"/>
</dbReference>
<sequence length="533" mass="62740">MGRKANIPIRLLARIEELYITQTQQSIAQWLRETHGIENDRDGRTVRRFLRSHGIQKKPHIRLANEPELKEWICIFFFENLLTDAQMLPMLAQKGWTLKKRTLERLRLEIGLRRRRGRRAVDIDEAINAARQMVREEMKSGMIDGFGSGLLYTYFRNNGYSISKTLLYQVYTEMNPELVEARRKNYQRHRGEYVVPGPNWLWSIDSYDKLKPYGIQIYACIDAYSRYIIWIYVGISNSSAVSTFGQFINALKAIRRGPAWIRSDKGGETTLLAQAHYELLQAHDPNLRFQDTYIFGTSVKNQRIEAWWMQFTKGHIFRWRKFFGFMAHTHQYDHDQIVDRIALLALYIPILREEIASFVQVWNNHYIRRQKNRPNMVPGRPFVLYNIPPTGTQNYAVNLDPERMATFSALAEEYNLDEFLPRDVYNLCTQHLQSEGYFLVERPPLNTLEDRSNPYIRHYLSLRAMLRQHYESGQEPQLRELETPTGARIWFQDPDLLRYVAGDLAVDIEMDNIFEQYDNGENGESESNDSDGE</sequence>
<evidence type="ECO:0000259" key="1">
    <source>
        <dbReference type="Pfam" id="PF24764"/>
    </source>
</evidence>
<dbReference type="AlphaFoldDB" id="A0A8H3YWC7"/>
<dbReference type="EMBL" id="WNWS01000276">
    <property type="protein sequence ID" value="KAE9972207.1"/>
    <property type="molecule type" value="Genomic_DNA"/>
</dbReference>
<dbReference type="PANTHER" id="PTHR46791">
    <property type="entry name" value="EXPRESSED PROTEIN"/>
    <property type="match status" value="1"/>
</dbReference>
<organism evidence="2 3">
    <name type="scientific">Venturia inaequalis</name>
    <name type="common">Apple scab fungus</name>
    <dbReference type="NCBI Taxonomy" id="5025"/>
    <lineage>
        <taxon>Eukaryota</taxon>
        <taxon>Fungi</taxon>
        <taxon>Dikarya</taxon>
        <taxon>Ascomycota</taxon>
        <taxon>Pezizomycotina</taxon>
        <taxon>Dothideomycetes</taxon>
        <taxon>Pleosporomycetidae</taxon>
        <taxon>Venturiales</taxon>
        <taxon>Venturiaceae</taxon>
        <taxon>Venturia</taxon>
    </lineage>
</organism>
<evidence type="ECO:0000313" key="2">
    <source>
        <dbReference type="EMBL" id="KAE9972207.1"/>
    </source>
</evidence>
<name>A0A8H3YWC7_VENIN</name>
<dbReference type="InterPro" id="IPR058913">
    <property type="entry name" value="Integrase_dom_put"/>
</dbReference>
<evidence type="ECO:0000313" key="3">
    <source>
        <dbReference type="Proteomes" id="UP000447873"/>
    </source>
</evidence>
<proteinExistence type="predicted"/>
<reference evidence="2 3" key="1">
    <citation type="submission" date="2018-12" db="EMBL/GenBank/DDBJ databases">
        <title>Venturia inaequalis Genome Resource.</title>
        <authorList>
            <person name="Lichtner F.J."/>
        </authorList>
    </citation>
    <scope>NUCLEOTIDE SEQUENCE [LARGE SCALE GENOMIC DNA]</scope>
    <source>
        <strain evidence="2 3">120213</strain>
    </source>
</reference>
<dbReference type="Proteomes" id="UP000447873">
    <property type="component" value="Unassembled WGS sequence"/>
</dbReference>
<comment type="caution">
    <text evidence="2">The sequence shown here is derived from an EMBL/GenBank/DDBJ whole genome shotgun (WGS) entry which is preliminary data.</text>
</comment>